<protein>
    <recommendedName>
        <fullName evidence="2">Regulatory protein YycH-like domain-containing protein</fullName>
    </recommendedName>
</protein>
<proteinExistence type="predicted"/>
<evidence type="ECO:0000259" key="2">
    <source>
        <dbReference type="Pfam" id="PF09648"/>
    </source>
</evidence>
<keyword evidence="4" id="KW-1185">Reference proteome</keyword>
<keyword evidence="1" id="KW-0812">Transmembrane</keyword>
<evidence type="ECO:0000256" key="1">
    <source>
        <dbReference type="SAM" id="Phobius"/>
    </source>
</evidence>
<evidence type="ECO:0000313" key="4">
    <source>
        <dbReference type="Proteomes" id="UP000425411"/>
    </source>
</evidence>
<dbReference type="Proteomes" id="UP000425411">
    <property type="component" value="Chromosome"/>
</dbReference>
<keyword evidence="1" id="KW-0472">Membrane</keyword>
<feature type="domain" description="Regulatory protein YycH-like" evidence="2">
    <location>
        <begin position="36"/>
        <end position="254"/>
    </location>
</feature>
<reference evidence="3 4" key="1">
    <citation type="submission" date="2019-11" db="EMBL/GenBank/DDBJ databases">
        <title>FDA dAtabase for Regulatory Grade micrObial Sequences (FDA-ARGOS): Supporting development and validation of Infectious Disease Dx tests.</title>
        <authorList>
            <person name="Turner S."/>
            <person name="Byrd R."/>
            <person name="Tallon L."/>
            <person name="Sadzewicz L."/>
            <person name="Vavikolanu K."/>
            <person name="Mehta A."/>
            <person name="Aluvathingal J."/>
            <person name="Nadendla S."/>
            <person name="Myers T."/>
            <person name="Yan Y."/>
            <person name="Sichtig H."/>
        </authorList>
    </citation>
    <scope>NUCLEOTIDE SEQUENCE [LARGE SCALE GENOMIC DNA]</scope>
    <source>
        <strain evidence="3 4">FDAARGOS_741</strain>
    </source>
</reference>
<dbReference type="GO" id="GO:0016020">
    <property type="term" value="C:membrane"/>
    <property type="evidence" value="ECO:0007669"/>
    <property type="project" value="InterPro"/>
</dbReference>
<dbReference type="Pfam" id="PF09648">
    <property type="entry name" value="YycI"/>
    <property type="match status" value="1"/>
</dbReference>
<sequence length="268" mass="30493">MNWGKMKSLFIYLFIVLNAVLLGSYIYTIQKYKTEIVQEKEIIEKAMKNDNITVEESTSKKENLGYVNVTIASFKDFKKENLGLKYDVEISDNASVLKVSTDTAITNVSKGNYRAELDAFLLEKFKFGSEYTFSSYSAKRNEIIYEQQIDGIRVFANKNARIVFDVDSNGDVKKFSLTSVTNIKKDKSETLVAQMQAVNRLYHEDLIPKNCNVKATLGYYTYISQTENQVLIPTWSVILTTADGKITTYYVDAINLNILNRQGANTKS</sequence>
<feature type="transmembrane region" description="Helical" evidence="1">
    <location>
        <begin position="9"/>
        <end position="27"/>
    </location>
</feature>
<dbReference type="Gene3D" id="2.40.128.690">
    <property type="entry name" value="YycH protein, domain 3-like"/>
    <property type="match status" value="1"/>
</dbReference>
<organism evidence="3 4">
    <name type="scientific">Gemella morbillorum</name>
    <dbReference type="NCBI Taxonomy" id="29391"/>
    <lineage>
        <taxon>Bacteria</taxon>
        <taxon>Bacillati</taxon>
        <taxon>Bacillota</taxon>
        <taxon>Bacilli</taxon>
        <taxon>Bacillales</taxon>
        <taxon>Gemellaceae</taxon>
        <taxon>Gemella</taxon>
    </lineage>
</organism>
<name>A0AAP9KT19_9BACL</name>
<dbReference type="InterPro" id="IPR018604">
    <property type="entry name" value="YycI-like"/>
</dbReference>
<dbReference type="RefSeq" id="WP_004633710.1">
    <property type="nucleotide sequence ID" value="NZ_CP046314.1"/>
</dbReference>
<keyword evidence="1" id="KW-1133">Transmembrane helix</keyword>
<gene>
    <name evidence="3" type="ORF">FOC49_01195</name>
</gene>
<dbReference type="AlphaFoldDB" id="A0AAP9KT19"/>
<evidence type="ECO:0000313" key="3">
    <source>
        <dbReference type="EMBL" id="QGS08592.1"/>
    </source>
</evidence>
<accession>A0AAP9KT19</accession>
<dbReference type="EMBL" id="CP046314">
    <property type="protein sequence ID" value="QGS08592.1"/>
    <property type="molecule type" value="Genomic_DNA"/>
</dbReference>